<dbReference type="Proteomes" id="UP000662973">
    <property type="component" value="Chromosome"/>
</dbReference>
<dbReference type="PANTHER" id="PTHR30508:SF1">
    <property type="entry name" value="UPF0051 PROTEIN ABCI8, CHLOROPLASTIC-RELATED"/>
    <property type="match status" value="1"/>
</dbReference>
<dbReference type="InterPro" id="IPR010231">
    <property type="entry name" value="SUF_FeS_clus_asmbl_SufB"/>
</dbReference>
<gene>
    <name evidence="4" type="primary">sufB</name>
    <name evidence="4" type="ORF">HSR122_0391</name>
</gene>
<evidence type="ECO:0000259" key="3">
    <source>
        <dbReference type="Pfam" id="PF19295"/>
    </source>
</evidence>
<dbReference type="InterPro" id="IPR045595">
    <property type="entry name" value="SufBD_N"/>
</dbReference>
<dbReference type="PANTHER" id="PTHR30508">
    <property type="entry name" value="FES CLUSTER ASSEMBLY PROTEIN SUF"/>
    <property type="match status" value="1"/>
</dbReference>
<dbReference type="InterPro" id="IPR000825">
    <property type="entry name" value="SUF_FeS_clus_asmbl_SufBD_core"/>
</dbReference>
<dbReference type="InterPro" id="IPR055346">
    <property type="entry name" value="Fe-S_cluster_assembly_SufBD"/>
</dbReference>
<evidence type="ECO:0000313" key="4">
    <source>
        <dbReference type="EMBL" id="QSG07802.1"/>
    </source>
</evidence>
<reference evidence="4 5" key="1">
    <citation type="submission" date="2020-11" db="EMBL/GenBank/DDBJ databases">
        <title>Carbohydrate-dependent, anaerobic sulfur respiration: A novel catabolism in halophilic archaea.</title>
        <authorList>
            <person name="Sorokin D.Y."/>
            <person name="Messina E."/>
            <person name="Smedile F."/>
            <person name="La Cono V."/>
            <person name="Hallsworth J.E."/>
            <person name="Yakimov M.M."/>
        </authorList>
    </citation>
    <scope>NUCLEOTIDE SEQUENCE [LARGE SCALE GENOMIC DNA]</scope>
    <source>
        <strain evidence="4 5">HSR12-2</strain>
    </source>
</reference>
<dbReference type="GeneID" id="68851063"/>
<feature type="domain" description="SUF system FeS cluster assembly SufBD N-terminal" evidence="3">
    <location>
        <begin position="113"/>
        <end position="180"/>
    </location>
</feature>
<organism evidence="4 5">
    <name type="scientific">Halapricum desulfuricans</name>
    <dbReference type="NCBI Taxonomy" id="2841257"/>
    <lineage>
        <taxon>Archaea</taxon>
        <taxon>Methanobacteriati</taxon>
        <taxon>Methanobacteriota</taxon>
        <taxon>Stenosarchaea group</taxon>
        <taxon>Halobacteria</taxon>
        <taxon>Halobacteriales</taxon>
        <taxon>Haloarculaceae</taxon>
        <taxon>Halapricum</taxon>
    </lineage>
</organism>
<feature type="domain" description="SUF system FeS cluster assembly SufBD core" evidence="2">
    <location>
        <begin position="184"/>
        <end position="418"/>
    </location>
</feature>
<sequence>MMQSTNTALTPDAVRAVSEAKDEPGWLLELRLDALERFHELPMPEGWPGQPDLSALDLDGIVPYLRPDVDVTFDEGAREGLARTFDRLGIPETEREALAGDGAQVESEVLYHRLEQRWADEGVIFCSMDDAVHEHPDLVREYFTSAIAPDEHKFAALHYAFWSGGSFLYVPEGVSVTLPIHAYFRMNEPGTGQFSHNLIVAEPESEVHYIEGCSAPTYNASNLDCGAVEVIVGEDAHVQHSTIQNWSRNTYCLNTDRAIVEAGGRMEWISGMLGSKVTMLYPSSILRGRGASAKHLTVTCADDGQNLDSGAKIHHEAPGTTATIEAKSISRDGGRTNFRGLVRSFDDPEDVATSVECDALMFDNESTSDTMPHIEVIGDDATIAHEATVGKIGDEDVFYLQSRGLDEDDAKGLIVSGFLKPLSEELPVAYAAELNRLVALEMEGSLG</sequence>
<protein>
    <submittedName>
        <fullName evidence="4">Cysteine desulfurase activator SufB</fullName>
    </submittedName>
</protein>
<evidence type="ECO:0000313" key="5">
    <source>
        <dbReference type="Proteomes" id="UP000662973"/>
    </source>
</evidence>
<dbReference type="AlphaFoldDB" id="A0A897N4F2"/>
<dbReference type="InterPro" id="IPR037284">
    <property type="entry name" value="SUF_FeS_clus_asmbl_SufBD_sf"/>
</dbReference>
<evidence type="ECO:0000256" key="1">
    <source>
        <dbReference type="ARBA" id="ARBA00043967"/>
    </source>
</evidence>
<dbReference type="Pfam" id="PF01458">
    <property type="entry name" value="SUFBD_core"/>
    <property type="match status" value="1"/>
</dbReference>
<comment type="similarity">
    <text evidence="1">Belongs to the iron-sulfur cluster assembly SufBD family.</text>
</comment>
<dbReference type="NCBIfam" id="TIGR01980">
    <property type="entry name" value="sufB"/>
    <property type="match status" value="1"/>
</dbReference>
<dbReference type="KEGG" id="hds:HSR122_0391"/>
<dbReference type="SUPFAM" id="SSF101960">
    <property type="entry name" value="Stabilizer of iron transporter SufD"/>
    <property type="match status" value="1"/>
</dbReference>
<dbReference type="RefSeq" id="WP_394355538.1">
    <property type="nucleotide sequence ID" value="NZ_CP064788.1"/>
</dbReference>
<dbReference type="GO" id="GO:0016226">
    <property type="term" value="P:iron-sulfur cluster assembly"/>
    <property type="evidence" value="ECO:0007669"/>
    <property type="project" value="InterPro"/>
</dbReference>
<proteinExistence type="inferred from homology"/>
<dbReference type="EMBL" id="CP064788">
    <property type="protein sequence ID" value="QSG07802.1"/>
    <property type="molecule type" value="Genomic_DNA"/>
</dbReference>
<dbReference type="Pfam" id="PF19295">
    <property type="entry name" value="SufBD_N"/>
    <property type="match status" value="1"/>
</dbReference>
<keyword evidence="5" id="KW-1185">Reference proteome</keyword>
<accession>A0A897N4F2</accession>
<name>A0A897N4F2_9EURY</name>
<evidence type="ECO:0000259" key="2">
    <source>
        <dbReference type="Pfam" id="PF01458"/>
    </source>
</evidence>